<feature type="transmembrane region" description="Helical" evidence="6">
    <location>
        <begin position="877"/>
        <end position="903"/>
    </location>
</feature>
<dbReference type="Proteomes" id="UP000694844">
    <property type="component" value="Chromosome 2"/>
</dbReference>
<evidence type="ECO:0000313" key="9">
    <source>
        <dbReference type="RefSeq" id="XP_022314195.1"/>
    </source>
</evidence>
<dbReference type="AlphaFoldDB" id="A0A8B8CES6"/>
<proteinExistence type="predicted"/>
<keyword evidence="3 6" id="KW-1133">Transmembrane helix</keyword>
<evidence type="ECO:0000256" key="3">
    <source>
        <dbReference type="ARBA" id="ARBA00022989"/>
    </source>
</evidence>
<dbReference type="GeneID" id="111118839"/>
<dbReference type="Pfam" id="PF00002">
    <property type="entry name" value="7tm_2"/>
    <property type="match status" value="1"/>
</dbReference>
<organism evidence="8 9">
    <name type="scientific">Crassostrea virginica</name>
    <name type="common">Eastern oyster</name>
    <dbReference type="NCBI Taxonomy" id="6565"/>
    <lineage>
        <taxon>Eukaryota</taxon>
        <taxon>Metazoa</taxon>
        <taxon>Spiralia</taxon>
        <taxon>Lophotrochozoa</taxon>
        <taxon>Mollusca</taxon>
        <taxon>Bivalvia</taxon>
        <taxon>Autobranchia</taxon>
        <taxon>Pteriomorphia</taxon>
        <taxon>Ostreida</taxon>
        <taxon>Ostreoidea</taxon>
        <taxon>Ostreidae</taxon>
        <taxon>Crassostrea</taxon>
    </lineage>
</organism>
<feature type="transmembrane region" description="Helical" evidence="6">
    <location>
        <begin position="988"/>
        <end position="1012"/>
    </location>
</feature>
<reference evidence="9" key="1">
    <citation type="submission" date="2025-08" db="UniProtKB">
        <authorList>
            <consortium name="RefSeq"/>
        </authorList>
    </citation>
    <scope>IDENTIFICATION</scope>
    <source>
        <tissue evidence="9">Whole sample</tissue>
    </source>
</reference>
<dbReference type="OrthoDB" id="10051649at2759"/>
<dbReference type="Gene3D" id="1.20.1070.10">
    <property type="entry name" value="Rhodopsin 7-helix transmembrane proteins"/>
    <property type="match status" value="1"/>
</dbReference>
<evidence type="ECO:0000256" key="1">
    <source>
        <dbReference type="ARBA" id="ARBA00004141"/>
    </source>
</evidence>
<evidence type="ECO:0000256" key="4">
    <source>
        <dbReference type="ARBA" id="ARBA00023136"/>
    </source>
</evidence>
<dbReference type="PANTHER" id="PTHR45902:SF1">
    <property type="entry name" value="LATROPHILIN RECEPTOR-LIKE PROTEIN A"/>
    <property type="match status" value="1"/>
</dbReference>
<feature type="region of interest" description="Disordered" evidence="5">
    <location>
        <begin position="1141"/>
        <end position="1160"/>
    </location>
</feature>
<dbReference type="InterPro" id="IPR017981">
    <property type="entry name" value="GPCR_2-like_7TM"/>
</dbReference>
<dbReference type="PANTHER" id="PTHR45902">
    <property type="entry name" value="LATROPHILIN RECEPTOR-LIKE PROTEIN A"/>
    <property type="match status" value="1"/>
</dbReference>
<dbReference type="GO" id="GO:0007166">
    <property type="term" value="P:cell surface receptor signaling pathway"/>
    <property type="evidence" value="ECO:0007669"/>
    <property type="project" value="InterPro"/>
</dbReference>
<feature type="transmembrane region" description="Helical" evidence="6">
    <location>
        <begin position="1077"/>
        <end position="1099"/>
    </location>
</feature>
<feature type="transmembrane region" description="Helical" evidence="6">
    <location>
        <begin position="1032"/>
        <end position="1057"/>
    </location>
</feature>
<dbReference type="CDD" id="cd15039">
    <property type="entry name" value="7tmB3_Methuselah-like"/>
    <property type="match status" value="1"/>
</dbReference>
<evidence type="ECO:0000256" key="5">
    <source>
        <dbReference type="SAM" id="MobiDB-lite"/>
    </source>
</evidence>
<feature type="transmembrane region" description="Helical" evidence="6">
    <location>
        <begin position="948"/>
        <end position="968"/>
    </location>
</feature>
<protein>
    <submittedName>
        <fullName evidence="9">Uncharacterized protein LOC111118839</fullName>
    </submittedName>
</protein>
<evidence type="ECO:0000313" key="8">
    <source>
        <dbReference type="Proteomes" id="UP000694844"/>
    </source>
</evidence>
<keyword evidence="4 6" id="KW-0472">Membrane</keyword>
<feature type="transmembrane region" description="Helical" evidence="6">
    <location>
        <begin position="1105"/>
        <end position="1124"/>
    </location>
</feature>
<accession>A0A8B8CES6</accession>
<dbReference type="GO" id="GO:0004930">
    <property type="term" value="F:G protein-coupled receptor activity"/>
    <property type="evidence" value="ECO:0007669"/>
    <property type="project" value="InterPro"/>
</dbReference>
<evidence type="ECO:0000259" key="7">
    <source>
        <dbReference type="PROSITE" id="PS50261"/>
    </source>
</evidence>
<dbReference type="GO" id="GO:0016020">
    <property type="term" value="C:membrane"/>
    <property type="evidence" value="ECO:0007669"/>
    <property type="project" value="UniProtKB-SubCell"/>
</dbReference>
<evidence type="ECO:0000256" key="2">
    <source>
        <dbReference type="ARBA" id="ARBA00022692"/>
    </source>
</evidence>
<feature type="transmembrane region" description="Helical" evidence="6">
    <location>
        <begin position="915"/>
        <end position="936"/>
    </location>
</feature>
<gene>
    <name evidence="9" type="primary">LOC111118839</name>
</gene>
<dbReference type="PROSITE" id="PS50261">
    <property type="entry name" value="G_PROTEIN_RECEP_F2_4"/>
    <property type="match status" value="1"/>
</dbReference>
<dbReference type="InterPro" id="IPR053231">
    <property type="entry name" value="GPCR_LN-TM7"/>
</dbReference>
<dbReference type="KEGG" id="cvn:111118839"/>
<evidence type="ECO:0000256" key="6">
    <source>
        <dbReference type="SAM" id="Phobius"/>
    </source>
</evidence>
<keyword evidence="2 6" id="KW-0812">Transmembrane</keyword>
<comment type="subcellular location">
    <subcellularLocation>
        <location evidence="1">Membrane</location>
        <topology evidence="1">Multi-pass membrane protein</topology>
    </subcellularLocation>
</comment>
<feature type="domain" description="G-protein coupled receptors family 2 profile 2" evidence="7">
    <location>
        <begin position="879"/>
        <end position="1126"/>
    </location>
</feature>
<dbReference type="RefSeq" id="XP_022314195.1">
    <property type="nucleotide sequence ID" value="XM_022458487.1"/>
</dbReference>
<sequence>MAKLIAKYSEYCGEESLCSLADWKRSPADTNTNHSKFCPKCSCLDDCEENSNCCPDKSHSACVQTKLRPFISEEPNDMIMVSYCPQTYKVSYESCLKPISRIYSMDEFVPVYSLKSNRTYVNNFCSACHGENETVPWKYYMSCPSRDEDSDNYTDSVSLVGLVVCVMDGGCSLTFTPPPNSFQKRCNMDSLIGRCNLTGYWDEKDEELLNACMQFKRPFGLYKNIFCFLCNTGRIQRRVLLSRNAFSDELQLFESKDRSFTYNVTNTHNEKVLHYSDAVITLSESYKSADDTYVANITFLSYGIDEDIRNILAEYDEIKNYTDSGDNVNLTSLYEEYVKSGGYRNWCHENHQVSKIFPGFKARKNCTCDDTCYRFSSCCPDVAYFQRKSCSSADFHMLEKPMKKTYYFFVNKCPRNYSNTAIKLKCENDNDTWFLNTPVLNVRTKEPYRNLYCLICNNYEDVENINISHVRIWNASLVCQNGLLIPDLMSSVAAIFQNAEQKLCSFHFVSSYFLDKCDPKIEPTIDTCNATGNAKLVSKDARFLCEEIDRGVMAKSQNRRYKNQICDLCNSETFEDPLPNITDPESPEFPEISYNHLFSPRFYQDLGYDIDEIIETEVRGCRDTEFNDEYENKCRELKCSRGKLLINSSCSYFIVYTNEVQYNMALRAQVSSNGTNIDLFWLFKNLQEIFQQEIYEGAVHVEDKYVYSNESCTFPTTTKSKGTSHDSLLYIRIKVQNNQEPIDRKRMEEHLLELEGKKVNFHNLSIQFQSSLEAWFLPYFVHEKTSTDVCYLKNVSSSLKTAYNVNALLTCKQIELEANEFVALDDNTRIKIKAINRILTINEYLKWKNGYIRICLDSYTKIQKKMMSSDEKRNIPILLTIISFISTILSLLFLCATFLVYCILPTLRTIPGKNIMCFACSLFFAQLFFIIRPFIAEDTKACPWIGGLTHYFWICVFTCTNVCCFHMFKIFVRNSFHRSDRSTDAKLFLKYCITSVIFPFVPVATNLILTVVNTKPLSLAYGGSRCFIGSSLSLILTFILPIILHLLLNLILFSMTFHSIKNTPKVQASQERNELSVFLKLFILTGVSWLFMIVDGYFAVSPFTVLATIVNASQGVFLFISYVCKSRVFKLLKAVGLTKQSTSSSNKNSSLLKSSTETHL</sequence>
<name>A0A8B8CES6_CRAVI</name>
<dbReference type="InterPro" id="IPR000832">
    <property type="entry name" value="GPCR_2_secretin-like"/>
</dbReference>
<keyword evidence="8" id="KW-1185">Reference proteome</keyword>